<dbReference type="Pfam" id="PF08305">
    <property type="entry name" value="NPCBM"/>
    <property type="match status" value="1"/>
</dbReference>
<dbReference type="InterPro" id="IPR038637">
    <property type="entry name" value="NPCBM_sf"/>
</dbReference>
<evidence type="ECO:0000313" key="4">
    <source>
        <dbReference type="Proteomes" id="UP000292346"/>
    </source>
</evidence>
<protein>
    <recommendedName>
        <fullName evidence="2">Glycosyl hydrolase family 98 putative carbohydrate-binding module domain-containing protein</fullName>
    </recommendedName>
</protein>
<organism evidence="3 4">
    <name type="scientific">Kribbella soli</name>
    <dbReference type="NCBI Taxonomy" id="1124743"/>
    <lineage>
        <taxon>Bacteria</taxon>
        <taxon>Bacillati</taxon>
        <taxon>Actinomycetota</taxon>
        <taxon>Actinomycetes</taxon>
        <taxon>Propionibacteriales</taxon>
        <taxon>Kribbellaceae</taxon>
        <taxon>Kribbella</taxon>
    </lineage>
</organism>
<dbReference type="OrthoDB" id="3365840at2"/>
<feature type="region of interest" description="Disordered" evidence="1">
    <location>
        <begin position="1"/>
        <end position="32"/>
    </location>
</feature>
<reference evidence="3 4" key="1">
    <citation type="submission" date="2019-02" db="EMBL/GenBank/DDBJ databases">
        <title>Kribbella capetownensis sp. nov. and Kribbella speibonae sp. nov., isolated from soil.</title>
        <authorList>
            <person name="Curtis S.M."/>
            <person name="Norton I."/>
            <person name="Everest G.J."/>
            <person name="Meyers P.R."/>
        </authorList>
    </citation>
    <scope>NUCLEOTIDE SEQUENCE [LARGE SCALE GENOMIC DNA]</scope>
    <source>
        <strain evidence="3 4">KCTC 29219</strain>
    </source>
</reference>
<dbReference type="InterPro" id="IPR013222">
    <property type="entry name" value="Glyco_hyd_98_carb-bd"/>
</dbReference>
<evidence type="ECO:0000313" key="3">
    <source>
        <dbReference type="EMBL" id="TCC07451.1"/>
    </source>
</evidence>
<dbReference type="RefSeq" id="WP_131338093.1">
    <property type="nucleotide sequence ID" value="NZ_SJJZ01000002.1"/>
</dbReference>
<accession>A0A4R0HAG3</accession>
<dbReference type="Gene3D" id="2.60.120.1060">
    <property type="entry name" value="NPCBM/NEW2 domain"/>
    <property type="match status" value="1"/>
</dbReference>
<dbReference type="SUPFAM" id="SSF49785">
    <property type="entry name" value="Galactose-binding domain-like"/>
    <property type="match status" value="1"/>
</dbReference>
<dbReference type="Proteomes" id="UP000292346">
    <property type="component" value="Unassembled WGS sequence"/>
</dbReference>
<keyword evidence="4" id="KW-1185">Reference proteome</keyword>
<dbReference type="AlphaFoldDB" id="A0A4R0HAG3"/>
<dbReference type="InterPro" id="IPR008979">
    <property type="entry name" value="Galactose-bd-like_sf"/>
</dbReference>
<evidence type="ECO:0000259" key="2">
    <source>
        <dbReference type="Pfam" id="PF08305"/>
    </source>
</evidence>
<proteinExistence type="predicted"/>
<evidence type="ECO:0000256" key="1">
    <source>
        <dbReference type="SAM" id="MobiDB-lite"/>
    </source>
</evidence>
<feature type="domain" description="Glycosyl hydrolase family 98 putative carbohydrate-binding module" evidence="2">
    <location>
        <begin position="29"/>
        <end position="104"/>
    </location>
</feature>
<gene>
    <name evidence="3" type="ORF">E0H45_15795</name>
</gene>
<comment type="caution">
    <text evidence="3">The sequence shown here is derived from an EMBL/GenBank/DDBJ whole genome shotgun (WGS) entry which is preliminary data.</text>
</comment>
<name>A0A4R0HAG3_9ACTN</name>
<dbReference type="EMBL" id="SJJZ01000002">
    <property type="protein sequence ID" value="TCC07451.1"/>
    <property type="molecule type" value="Genomic_DNA"/>
</dbReference>
<sequence>MSINGKNHLHVVSMGRDGDTSDDAPGPCSREYNLGRKYRQMRGTVGVGDNSDSRFSCQVDIFVDGASRWSSGEVKLGKTKPLNVNVSAGLRVKIEMTFIGHGTGDCALGELFVST</sequence>